<dbReference type="Gene3D" id="3.30.450.40">
    <property type="match status" value="1"/>
</dbReference>
<sequence>MLTERQALILKVIIDEFIETAQPIGSRNIAKREDVAYSPATIRNDMADLEDDGFLSKTHSSSGRIPSEKGYRFYVDHMMSPLQLSNDEVRLVQSQFDDRMIEMEKVMQNSAHILSELTQYTTLVLGPEVYETKLKQLQIVPINKQSAIAILVTDTGHVEHRSFAVPSEIDHSDLEKVVNILNEKLVGVPIIYLDRMIESEVIDLINRYTSNFQKSYDLIQKALFNHQTTSLYVSGKSNILMQPEFNDIEKARSLFNVMESEDQIAPILKTNQEGLKISIGHENEMEVMNNCTLITATYTLGENQIGTIALLGPTRMEYAKAVSLLDLWSNHMSQSLYRWFND</sequence>
<dbReference type="FunFam" id="1.10.10.10:FF:000049">
    <property type="entry name" value="Heat-inducible transcription repressor HrcA"/>
    <property type="match status" value="1"/>
</dbReference>
<protein>
    <recommendedName>
        <fullName evidence="6">Heat-inducible transcription repressor HrcA</fullName>
    </recommendedName>
</protein>
<dbReference type="HAMAP" id="MF_00081">
    <property type="entry name" value="HrcA"/>
    <property type="match status" value="1"/>
</dbReference>
<dbReference type="OrthoDB" id="9783139at2"/>
<dbReference type="PANTHER" id="PTHR34824:SF1">
    <property type="entry name" value="HEAT-INDUCIBLE TRANSCRIPTION REPRESSOR HRCA"/>
    <property type="match status" value="1"/>
</dbReference>
<dbReference type="Proteomes" id="UP000321440">
    <property type="component" value="Unassembled WGS sequence"/>
</dbReference>
<dbReference type="InterPro" id="IPR023120">
    <property type="entry name" value="WHTH_transcript_rep_HrcA_IDD"/>
</dbReference>
<comment type="function">
    <text evidence="5 6">Negative regulator of class I heat shock genes (grpE-dnaK-dnaJ and groELS operons). Prevents heat-shock induction of these operons.</text>
</comment>
<dbReference type="InterPro" id="IPR036390">
    <property type="entry name" value="WH_DNA-bd_sf"/>
</dbReference>
<dbReference type="InterPro" id="IPR021153">
    <property type="entry name" value="HrcA_C"/>
</dbReference>
<comment type="caution">
    <text evidence="8">The sequence shown here is derived from an EMBL/GenBank/DDBJ whole genome shotgun (WGS) entry which is preliminary data.</text>
</comment>
<name>A0A511W5W7_9BACI</name>
<keyword evidence="9" id="KW-1185">Reference proteome</keyword>
<evidence type="ECO:0000259" key="7">
    <source>
        <dbReference type="Pfam" id="PF01628"/>
    </source>
</evidence>
<evidence type="ECO:0000256" key="6">
    <source>
        <dbReference type="HAMAP-Rule" id="MF_00081"/>
    </source>
</evidence>
<gene>
    <name evidence="6 8" type="primary">hrcA</name>
    <name evidence="8" type="ORF">AHA02nite_22660</name>
</gene>
<evidence type="ECO:0000256" key="2">
    <source>
        <dbReference type="ARBA" id="ARBA00023015"/>
    </source>
</evidence>
<dbReference type="NCBIfam" id="TIGR00331">
    <property type="entry name" value="hrcA"/>
    <property type="match status" value="1"/>
</dbReference>
<dbReference type="GO" id="GO:0045892">
    <property type="term" value="P:negative regulation of DNA-templated transcription"/>
    <property type="evidence" value="ECO:0007669"/>
    <property type="project" value="UniProtKB-UniRule"/>
</dbReference>
<feature type="domain" description="Heat-inducible transcription repressor HrcA C-terminal" evidence="7">
    <location>
        <begin position="104"/>
        <end position="322"/>
    </location>
</feature>
<organism evidence="8 9">
    <name type="scientific">Alkalibacillus haloalkaliphilus</name>
    <dbReference type="NCBI Taxonomy" id="94136"/>
    <lineage>
        <taxon>Bacteria</taxon>
        <taxon>Bacillati</taxon>
        <taxon>Bacillota</taxon>
        <taxon>Bacilli</taxon>
        <taxon>Bacillales</taxon>
        <taxon>Bacillaceae</taxon>
        <taxon>Alkalibacillus</taxon>
    </lineage>
</organism>
<keyword evidence="3 6" id="KW-0346">Stress response</keyword>
<dbReference type="Pfam" id="PF01628">
    <property type="entry name" value="HrcA"/>
    <property type="match status" value="1"/>
</dbReference>
<dbReference type="InterPro" id="IPR036388">
    <property type="entry name" value="WH-like_DNA-bd_sf"/>
</dbReference>
<dbReference type="SUPFAM" id="SSF46785">
    <property type="entry name" value="Winged helix' DNA-binding domain"/>
    <property type="match status" value="1"/>
</dbReference>
<evidence type="ECO:0000313" key="8">
    <source>
        <dbReference type="EMBL" id="GEN46490.1"/>
    </source>
</evidence>
<evidence type="ECO:0000256" key="5">
    <source>
        <dbReference type="ARBA" id="ARBA00055319"/>
    </source>
</evidence>
<dbReference type="PIRSF" id="PIRSF005485">
    <property type="entry name" value="HrcA"/>
    <property type="match status" value="1"/>
</dbReference>
<proteinExistence type="inferred from homology"/>
<dbReference type="InterPro" id="IPR002571">
    <property type="entry name" value="HrcA"/>
</dbReference>
<reference evidence="8 9" key="1">
    <citation type="submission" date="2019-07" db="EMBL/GenBank/DDBJ databases">
        <title>Whole genome shotgun sequence of Alkalibacillus haloalkaliphilus NBRC 103110.</title>
        <authorList>
            <person name="Hosoyama A."/>
            <person name="Uohara A."/>
            <person name="Ohji S."/>
            <person name="Ichikawa N."/>
        </authorList>
    </citation>
    <scope>NUCLEOTIDE SEQUENCE [LARGE SCALE GENOMIC DNA]</scope>
    <source>
        <strain evidence="8 9">NBRC 103110</strain>
    </source>
</reference>
<dbReference type="Gene3D" id="1.10.10.10">
    <property type="entry name" value="Winged helix-like DNA-binding domain superfamily/Winged helix DNA-binding domain"/>
    <property type="match status" value="1"/>
</dbReference>
<evidence type="ECO:0000256" key="3">
    <source>
        <dbReference type="ARBA" id="ARBA00023016"/>
    </source>
</evidence>
<keyword evidence="4 6" id="KW-0804">Transcription</keyword>
<comment type="similarity">
    <text evidence="6">Belongs to the HrcA family.</text>
</comment>
<dbReference type="EMBL" id="BJYA01000015">
    <property type="protein sequence ID" value="GEN46490.1"/>
    <property type="molecule type" value="Genomic_DNA"/>
</dbReference>
<evidence type="ECO:0000256" key="4">
    <source>
        <dbReference type="ARBA" id="ARBA00023163"/>
    </source>
</evidence>
<evidence type="ECO:0000256" key="1">
    <source>
        <dbReference type="ARBA" id="ARBA00022491"/>
    </source>
</evidence>
<accession>A0A511W5W7</accession>
<dbReference type="SUPFAM" id="SSF55781">
    <property type="entry name" value="GAF domain-like"/>
    <property type="match status" value="1"/>
</dbReference>
<dbReference type="GO" id="GO:0003677">
    <property type="term" value="F:DNA binding"/>
    <property type="evidence" value="ECO:0007669"/>
    <property type="project" value="InterPro"/>
</dbReference>
<dbReference type="AlphaFoldDB" id="A0A511W5W7"/>
<dbReference type="InterPro" id="IPR029016">
    <property type="entry name" value="GAF-like_dom_sf"/>
</dbReference>
<keyword evidence="1 6" id="KW-0678">Repressor</keyword>
<dbReference type="RefSeq" id="WP_146817351.1">
    <property type="nucleotide sequence ID" value="NZ_BJYA01000015.1"/>
</dbReference>
<evidence type="ECO:0000313" key="9">
    <source>
        <dbReference type="Proteomes" id="UP000321440"/>
    </source>
</evidence>
<dbReference type="Gene3D" id="3.30.390.60">
    <property type="entry name" value="Heat-inducible transcription repressor hrca homolog, domain 3"/>
    <property type="match status" value="1"/>
</dbReference>
<dbReference type="PANTHER" id="PTHR34824">
    <property type="entry name" value="HEAT-INDUCIBLE TRANSCRIPTION REPRESSOR HRCA"/>
    <property type="match status" value="1"/>
</dbReference>
<keyword evidence="2 6" id="KW-0805">Transcription regulation</keyword>